<dbReference type="AlphaFoldDB" id="A0A1L9X534"/>
<dbReference type="SUPFAM" id="SSF54427">
    <property type="entry name" value="NTF2-like"/>
    <property type="match status" value="1"/>
</dbReference>
<dbReference type="Proteomes" id="UP000184546">
    <property type="component" value="Unassembled WGS sequence"/>
</dbReference>
<reference evidence="3" key="1">
    <citation type="journal article" date="2017" name="Genome Biol.">
        <title>Comparative genomics reveals high biological diversity and specific adaptations in the industrially and medically important fungal genus Aspergillus.</title>
        <authorList>
            <person name="de Vries R.P."/>
            <person name="Riley R."/>
            <person name="Wiebenga A."/>
            <person name="Aguilar-Osorio G."/>
            <person name="Amillis S."/>
            <person name="Uchima C.A."/>
            <person name="Anderluh G."/>
            <person name="Asadollahi M."/>
            <person name="Askin M."/>
            <person name="Barry K."/>
            <person name="Battaglia E."/>
            <person name="Bayram O."/>
            <person name="Benocci T."/>
            <person name="Braus-Stromeyer S.A."/>
            <person name="Caldana C."/>
            <person name="Canovas D."/>
            <person name="Cerqueira G.C."/>
            <person name="Chen F."/>
            <person name="Chen W."/>
            <person name="Choi C."/>
            <person name="Clum A."/>
            <person name="Dos Santos R.A."/>
            <person name="Damasio A.R."/>
            <person name="Diallinas G."/>
            <person name="Emri T."/>
            <person name="Fekete E."/>
            <person name="Flipphi M."/>
            <person name="Freyberg S."/>
            <person name="Gallo A."/>
            <person name="Gournas C."/>
            <person name="Habgood R."/>
            <person name="Hainaut M."/>
            <person name="Harispe M.L."/>
            <person name="Henrissat B."/>
            <person name="Hilden K.S."/>
            <person name="Hope R."/>
            <person name="Hossain A."/>
            <person name="Karabika E."/>
            <person name="Karaffa L."/>
            <person name="Karanyi Z."/>
            <person name="Krasevec N."/>
            <person name="Kuo A."/>
            <person name="Kusch H."/>
            <person name="LaButti K."/>
            <person name="Lagendijk E.L."/>
            <person name="Lapidus A."/>
            <person name="Levasseur A."/>
            <person name="Lindquist E."/>
            <person name="Lipzen A."/>
            <person name="Logrieco A.F."/>
            <person name="MacCabe A."/>
            <person name="Maekelae M.R."/>
            <person name="Malavazi I."/>
            <person name="Melin P."/>
            <person name="Meyer V."/>
            <person name="Mielnichuk N."/>
            <person name="Miskei M."/>
            <person name="Molnar A.P."/>
            <person name="Mule G."/>
            <person name="Ngan C.Y."/>
            <person name="Orejas M."/>
            <person name="Orosz E."/>
            <person name="Ouedraogo J.P."/>
            <person name="Overkamp K.M."/>
            <person name="Park H.-S."/>
            <person name="Perrone G."/>
            <person name="Piumi F."/>
            <person name="Punt P.J."/>
            <person name="Ram A.F."/>
            <person name="Ramon A."/>
            <person name="Rauscher S."/>
            <person name="Record E."/>
            <person name="Riano-Pachon D.M."/>
            <person name="Robert V."/>
            <person name="Roehrig J."/>
            <person name="Ruller R."/>
            <person name="Salamov A."/>
            <person name="Salih N.S."/>
            <person name="Samson R.A."/>
            <person name="Sandor E."/>
            <person name="Sanguinetti M."/>
            <person name="Schuetze T."/>
            <person name="Sepcic K."/>
            <person name="Shelest E."/>
            <person name="Sherlock G."/>
            <person name="Sophianopoulou V."/>
            <person name="Squina F.M."/>
            <person name="Sun H."/>
            <person name="Susca A."/>
            <person name="Todd R.B."/>
            <person name="Tsang A."/>
            <person name="Unkles S.E."/>
            <person name="van de Wiele N."/>
            <person name="van Rossen-Uffink D."/>
            <person name="Oliveira J.V."/>
            <person name="Vesth T.C."/>
            <person name="Visser J."/>
            <person name="Yu J.-H."/>
            <person name="Zhou M."/>
            <person name="Andersen M.R."/>
            <person name="Archer D.B."/>
            <person name="Baker S.E."/>
            <person name="Benoit I."/>
            <person name="Brakhage A.A."/>
            <person name="Braus G.H."/>
            <person name="Fischer R."/>
            <person name="Frisvad J.C."/>
            <person name="Goldman G.H."/>
            <person name="Houbraken J."/>
            <person name="Oakley B."/>
            <person name="Pocsi I."/>
            <person name="Scazzocchio C."/>
            <person name="Seiboth B."/>
            <person name="vanKuyk P.A."/>
            <person name="Wortman J."/>
            <person name="Dyer P.S."/>
            <person name="Grigoriev I.V."/>
        </authorList>
    </citation>
    <scope>NUCLEOTIDE SEQUENCE [LARGE SCALE GENOMIC DNA]</scope>
    <source>
        <strain evidence="3">ATCC 16872 / CBS 172.66 / WB 5094</strain>
    </source>
</reference>
<dbReference type="InterPro" id="IPR037401">
    <property type="entry name" value="SnoaL-like"/>
</dbReference>
<dbReference type="VEuPathDB" id="FungiDB:ASPACDRAFT_111441"/>
<dbReference type="GeneID" id="30969370"/>
<dbReference type="OMA" id="HTICPVE"/>
<sequence>MDDLVSKIEIQSLLIRERYYRDTNQWAKLRSSYHPDTSKTRIDITWYQGDIDGFVSGSRAMATSGTGAIHTISPVEIHLESDKALAESTGSVSIRFPYRGRSYDCVAVTRFISRLERVSGRWKLLSLEAIYDRDWITPVLPYASDNVLPLPVEGRESYKCISWVLSLRGFTIKPDLPGVDDPASCARLMEESMKWLYG</sequence>
<dbReference type="OrthoDB" id="3724021at2759"/>
<evidence type="ECO:0000313" key="3">
    <source>
        <dbReference type="Proteomes" id="UP000184546"/>
    </source>
</evidence>
<feature type="domain" description="SnoaL-like" evidence="1">
    <location>
        <begin position="8"/>
        <end position="126"/>
    </location>
</feature>
<accession>A0A1L9X534</accession>
<protein>
    <recommendedName>
        <fullName evidence="1">SnoaL-like domain-containing protein</fullName>
    </recommendedName>
</protein>
<evidence type="ECO:0000259" key="1">
    <source>
        <dbReference type="Pfam" id="PF13577"/>
    </source>
</evidence>
<gene>
    <name evidence="2" type="ORF">ASPACDRAFT_111441</name>
</gene>
<organism evidence="2 3">
    <name type="scientific">Aspergillus aculeatus (strain ATCC 16872 / CBS 172.66 / WB 5094)</name>
    <dbReference type="NCBI Taxonomy" id="690307"/>
    <lineage>
        <taxon>Eukaryota</taxon>
        <taxon>Fungi</taxon>
        <taxon>Dikarya</taxon>
        <taxon>Ascomycota</taxon>
        <taxon>Pezizomycotina</taxon>
        <taxon>Eurotiomycetes</taxon>
        <taxon>Eurotiomycetidae</taxon>
        <taxon>Eurotiales</taxon>
        <taxon>Aspergillaceae</taxon>
        <taxon>Aspergillus</taxon>
        <taxon>Aspergillus subgen. Circumdati</taxon>
    </lineage>
</organism>
<dbReference type="InterPro" id="IPR032710">
    <property type="entry name" value="NTF2-like_dom_sf"/>
</dbReference>
<keyword evidence="3" id="KW-1185">Reference proteome</keyword>
<dbReference type="RefSeq" id="XP_020059915.1">
    <property type="nucleotide sequence ID" value="XM_020195556.1"/>
</dbReference>
<evidence type="ECO:0000313" key="2">
    <source>
        <dbReference type="EMBL" id="OJK03576.1"/>
    </source>
</evidence>
<proteinExistence type="predicted"/>
<name>A0A1L9X534_ASPA1</name>
<dbReference type="Gene3D" id="3.10.450.50">
    <property type="match status" value="1"/>
</dbReference>
<dbReference type="EMBL" id="KV878971">
    <property type="protein sequence ID" value="OJK03576.1"/>
    <property type="molecule type" value="Genomic_DNA"/>
</dbReference>
<dbReference type="Pfam" id="PF13577">
    <property type="entry name" value="SnoaL_4"/>
    <property type="match status" value="1"/>
</dbReference>